<comment type="caution">
    <text evidence="2">The sequence shown here is derived from an EMBL/GenBank/DDBJ whole genome shotgun (WGS) entry which is preliminary data.</text>
</comment>
<protein>
    <recommendedName>
        <fullName evidence="1">Phospholipase C/D domain-containing protein</fullName>
    </recommendedName>
</protein>
<organism evidence="2 3">
    <name type="scientific">Paenibacillus silagei</name>
    <dbReference type="NCBI Taxonomy" id="1670801"/>
    <lineage>
        <taxon>Bacteria</taxon>
        <taxon>Bacillati</taxon>
        <taxon>Bacillota</taxon>
        <taxon>Bacilli</taxon>
        <taxon>Bacillales</taxon>
        <taxon>Paenibacillaceae</taxon>
        <taxon>Paenibacillus</taxon>
    </lineage>
</organism>
<dbReference type="Pfam" id="PF00882">
    <property type="entry name" value="Zn_dep_PLPC"/>
    <property type="match status" value="1"/>
</dbReference>
<dbReference type="Proteomes" id="UP000773462">
    <property type="component" value="Unassembled WGS sequence"/>
</dbReference>
<feature type="domain" description="Phospholipase C/D" evidence="1">
    <location>
        <begin position="6"/>
        <end position="150"/>
    </location>
</feature>
<evidence type="ECO:0000313" key="2">
    <source>
        <dbReference type="EMBL" id="MBP2113009.1"/>
    </source>
</evidence>
<sequence length="328" mass="38382">MPNIWMHIEFGQQLAREFSSRFPCLHLLEQQPRLYNLGCQGPDFLLYHSFLPWRRDTGALHLGDQMHTQSCGPVLVDFWEAARRLEGTEAAQAQLYFLGFLTHHLLDRNLHPYINWKAGYKYRAHQRFEIDLDTLFMKRLHGMNTWQHAAWATIDTGARLPEPVHRILHATALKHYPETMDRLPAEIWQSAYRDMVLAQKCLYDPKGWKKAITWGRTRRLFSRKLTAREERLDYLNERHSRWRHPALYSEVQTESVWGLWEAALAEGRTVLEALADWLECTEDSAAASRKLEQFTLALGNRSYDTGKDCSMNLQNQYAEPIWTSLPGS</sequence>
<keyword evidence="3" id="KW-1185">Reference proteome</keyword>
<proteinExistence type="predicted"/>
<evidence type="ECO:0000313" key="3">
    <source>
        <dbReference type="Proteomes" id="UP000773462"/>
    </source>
</evidence>
<dbReference type="EMBL" id="JAGGLV010000009">
    <property type="protein sequence ID" value="MBP2113009.1"/>
    <property type="molecule type" value="Genomic_DNA"/>
</dbReference>
<accession>A0ABS4NSJ6</accession>
<dbReference type="InterPro" id="IPR029002">
    <property type="entry name" value="PLPC/GPLD1"/>
</dbReference>
<dbReference type="RefSeq" id="WP_209874566.1">
    <property type="nucleotide sequence ID" value="NZ_JAGGLV010000009.1"/>
</dbReference>
<reference evidence="2 3" key="1">
    <citation type="submission" date="2021-03" db="EMBL/GenBank/DDBJ databases">
        <title>Genomic Encyclopedia of Type Strains, Phase IV (KMG-IV): sequencing the most valuable type-strain genomes for metagenomic binning, comparative biology and taxonomic classification.</title>
        <authorList>
            <person name="Goeker M."/>
        </authorList>
    </citation>
    <scope>NUCLEOTIDE SEQUENCE [LARGE SCALE GENOMIC DNA]</scope>
    <source>
        <strain evidence="2 3">DSM 101953</strain>
    </source>
</reference>
<evidence type="ECO:0000259" key="1">
    <source>
        <dbReference type="Pfam" id="PF00882"/>
    </source>
</evidence>
<gene>
    <name evidence="2" type="ORF">J2Z70_003163</name>
</gene>
<name>A0ABS4NSJ6_9BACL</name>